<dbReference type="KEGG" id="ccun:CCUN_0205"/>
<sequence>MSYEKAFCFLDMLSLKNKALCEKIKGDNINISCLEDKKLHAKFYKCEIASISFVLALLCKLQGDSQFKAFDEGYLSAESCLGEEEALELLAFLKQAKWLIIDANLEFHKDFENIKYFLNFLSKEFKLQIINSKEEKQDFTNAKFNGLKELDNYDGLVLFRVKTEENVLQCSQQFLQIAKCENHQIVELIGKNLNLKAKLCLDENLQGTIGFLDFENSGFDFVQIRVKEIK</sequence>
<proteinExistence type="predicted"/>
<reference evidence="1 2" key="1">
    <citation type="submission" date="2017-04" db="EMBL/GenBank/DDBJ databases">
        <title>Complete genome sequence of the Campylobacter cuniculorum type strain LMG24588.</title>
        <authorList>
            <person name="Miller W.G."/>
            <person name="Yee E."/>
            <person name="Revez J."/>
            <person name="Bono J.L."/>
            <person name="Rossi M."/>
        </authorList>
    </citation>
    <scope>NUCLEOTIDE SEQUENCE [LARGE SCALE GENOMIC DNA]</scope>
    <source>
        <strain evidence="1 2">LMG 24588</strain>
    </source>
</reference>
<accession>A0A1W6BUW6</accession>
<gene>
    <name evidence="1" type="ORF">CCUN_0205</name>
</gene>
<dbReference type="EMBL" id="CP020867">
    <property type="protein sequence ID" value="ARJ55861.1"/>
    <property type="molecule type" value="Genomic_DNA"/>
</dbReference>
<dbReference type="eggNOG" id="COG1034">
    <property type="taxonomic scope" value="Bacteria"/>
</dbReference>
<evidence type="ECO:0000313" key="1">
    <source>
        <dbReference type="EMBL" id="ARJ55861.1"/>
    </source>
</evidence>
<name>A0A1W6BUW6_9BACT</name>
<evidence type="ECO:0008006" key="3">
    <source>
        <dbReference type="Google" id="ProtNLM"/>
    </source>
</evidence>
<evidence type="ECO:0000313" key="2">
    <source>
        <dbReference type="Proteomes" id="UP000192902"/>
    </source>
</evidence>
<dbReference type="STRING" id="1121267.CCUN_0205"/>
<organism evidence="1 2">
    <name type="scientific">Campylobacter cuniculorum DSM 23162 = LMG 24588</name>
    <dbReference type="NCBI Taxonomy" id="1121267"/>
    <lineage>
        <taxon>Bacteria</taxon>
        <taxon>Pseudomonadati</taxon>
        <taxon>Campylobacterota</taxon>
        <taxon>Epsilonproteobacteria</taxon>
        <taxon>Campylobacterales</taxon>
        <taxon>Campylobacteraceae</taxon>
        <taxon>Campylobacter</taxon>
    </lineage>
</organism>
<protein>
    <recommendedName>
        <fullName evidence="3">NADH dehydrogenase I subunit F</fullName>
    </recommendedName>
</protein>
<dbReference type="AlphaFoldDB" id="A0A1W6BUW6"/>
<dbReference type="RefSeq" id="WP_027305076.1">
    <property type="nucleotide sequence ID" value="NZ_CP020867.1"/>
</dbReference>
<dbReference type="Proteomes" id="UP000192902">
    <property type="component" value="Chromosome"/>
</dbReference>
<dbReference type="OrthoDB" id="5360624at2"/>